<organism evidence="1 2">
    <name type="scientific">Romanomermis culicivorax</name>
    <name type="common">Nematode worm</name>
    <dbReference type="NCBI Taxonomy" id="13658"/>
    <lineage>
        <taxon>Eukaryota</taxon>
        <taxon>Metazoa</taxon>
        <taxon>Ecdysozoa</taxon>
        <taxon>Nematoda</taxon>
        <taxon>Enoplea</taxon>
        <taxon>Dorylaimia</taxon>
        <taxon>Mermithida</taxon>
        <taxon>Mermithoidea</taxon>
        <taxon>Mermithidae</taxon>
        <taxon>Romanomermis</taxon>
    </lineage>
</organism>
<dbReference type="Proteomes" id="UP000887565">
    <property type="component" value="Unplaced"/>
</dbReference>
<accession>A0A915HEY4</accession>
<proteinExistence type="predicted"/>
<evidence type="ECO:0000313" key="1">
    <source>
        <dbReference type="Proteomes" id="UP000887565"/>
    </source>
</evidence>
<dbReference type="AlphaFoldDB" id="A0A915HEY4"/>
<name>A0A915HEY4_ROMCU</name>
<sequence length="126" mass="14678">MMKDSLLCCVALPVNFPKENCEYPMELEIIDKLEGKCRLLFVNNSVNSIHLQPDQLIPEVEFKLEEPKITIAMLSDQKHDHESAALINDQWTKLEEEKLQTALKKMTKNSNIDREDRKIAIKSPWR</sequence>
<evidence type="ECO:0000313" key="2">
    <source>
        <dbReference type="WBParaSite" id="nRc.2.0.1.t00167-RA"/>
    </source>
</evidence>
<dbReference type="WBParaSite" id="nRc.2.0.1.t00167-RA">
    <property type="protein sequence ID" value="nRc.2.0.1.t00167-RA"/>
    <property type="gene ID" value="nRc.2.0.1.g00167"/>
</dbReference>
<protein>
    <submittedName>
        <fullName evidence="2">Uncharacterized protein</fullName>
    </submittedName>
</protein>
<reference evidence="2" key="1">
    <citation type="submission" date="2022-11" db="UniProtKB">
        <authorList>
            <consortium name="WormBaseParasite"/>
        </authorList>
    </citation>
    <scope>IDENTIFICATION</scope>
</reference>
<keyword evidence="1" id="KW-1185">Reference proteome</keyword>